<feature type="non-terminal residue" evidence="2">
    <location>
        <position position="133"/>
    </location>
</feature>
<dbReference type="SUPFAM" id="SSF53098">
    <property type="entry name" value="Ribonuclease H-like"/>
    <property type="match status" value="1"/>
</dbReference>
<accession>A0A382W6L2</accession>
<evidence type="ECO:0000259" key="1">
    <source>
        <dbReference type="SMART" id="SM00474"/>
    </source>
</evidence>
<dbReference type="CDD" id="cd06142">
    <property type="entry name" value="RNaseD_exo"/>
    <property type="match status" value="1"/>
</dbReference>
<dbReference type="PANTHER" id="PTHR47649:SF1">
    <property type="entry name" value="RIBONUCLEASE D"/>
    <property type="match status" value="1"/>
</dbReference>
<protein>
    <recommendedName>
        <fullName evidence="1">3'-5' exonuclease domain-containing protein</fullName>
    </recommendedName>
</protein>
<dbReference type="GO" id="GO:0003676">
    <property type="term" value="F:nucleic acid binding"/>
    <property type="evidence" value="ECO:0007669"/>
    <property type="project" value="InterPro"/>
</dbReference>
<reference evidence="2" key="1">
    <citation type="submission" date="2018-05" db="EMBL/GenBank/DDBJ databases">
        <authorList>
            <person name="Lanie J.A."/>
            <person name="Ng W.-L."/>
            <person name="Kazmierczak K.M."/>
            <person name="Andrzejewski T.M."/>
            <person name="Davidsen T.M."/>
            <person name="Wayne K.J."/>
            <person name="Tettelin H."/>
            <person name="Glass J.I."/>
            <person name="Rusch D."/>
            <person name="Podicherti R."/>
            <person name="Tsui H.-C.T."/>
            <person name="Winkler M.E."/>
        </authorList>
    </citation>
    <scope>NUCLEOTIDE SEQUENCE</scope>
</reference>
<dbReference type="InterPro" id="IPR051086">
    <property type="entry name" value="RNase_D-like"/>
</dbReference>
<dbReference type="GO" id="GO:0006139">
    <property type="term" value="P:nucleobase-containing compound metabolic process"/>
    <property type="evidence" value="ECO:0007669"/>
    <property type="project" value="InterPro"/>
</dbReference>
<dbReference type="PANTHER" id="PTHR47649">
    <property type="entry name" value="RIBONUCLEASE D"/>
    <property type="match status" value="1"/>
</dbReference>
<dbReference type="AlphaFoldDB" id="A0A382W6L2"/>
<organism evidence="2">
    <name type="scientific">marine metagenome</name>
    <dbReference type="NCBI Taxonomy" id="408172"/>
    <lineage>
        <taxon>unclassified sequences</taxon>
        <taxon>metagenomes</taxon>
        <taxon>ecological metagenomes</taxon>
    </lineage>
</organism>
<dbReference type="InterPro" id="IPR036397">
    <property type="entry name" value="RNaseH_sf"/>
</dbReference>
<dbReference type="EMBL" id="UINC01157441">
    <property type="protein sequence ID" value="SVD54427.1"/>
    <property type="molecule type" value="Genomic_DNA"/>
</dbReference>
<dbReference type="Gene3D" id="3.30.420.10">
    <property type="entry name" value="Ribonuclease H-like superfamily/Ribonuclease H"/>
    <property type="match status" value="1"/>
</dbReference>
<name>A0A382W6L2_9ZZZZ</name>
<dbReference type="GO" id="GO:0008408">
    <property type="term" value="F:3'-5' exonuclease activity"/>
    <property type="evidence" value="ECO:0007669"/>
    <property type="project" value="InterPro"/>
</dbReference>
<evidence type="ECO:0000313" key="2">
    <source>
        <dbReference type="EMBL" id="SVD54427.1"/>
    </source>
</evidence>
<dbReference type="InterPro" id="IPR012337">
    <property type="entry name" value="RNaseH-like_sf"/>
</dbReference>
<feature type="domain" description="3'-5' exonuclease" evidence="1">
    <location>
        <begin position="3"/>
        <end position="133"/>
    </location>
</feature>
<gene>
    <name evidence="2" type="ORF">METZ01_LOCUS407281</name>
</gene>
<dbReference type="SMART" id="SM00474">
    <property type="entry name" value="35EXOc"/>
    <property type="match status" value="1"/>
</dbReference>
<dbReference type="InterPro" id="IPR002562">
    <property type="entry name" value="3'-5'_exonuclease_dom"/>
</dbReference>
<sequence length="133" mass="14611">MPLEWIEDVEHLTRFVDRATGHGVVAVDTELFWERTYYPRLAIVQLAVSDEDCCLIDVPALPDLSPLGTLLADTEVVKILHDAPQDLSILCRATGSMPRNIFDTRIVAGLAGLTSTISLRDLLAELIGVELAK</sequence>
<dbReference type="Pfam" id="PF01612">
    <property type="entry name" value="DNA_pol_A_exo1"/>
    <property type="match status" value="1"/>
</dbReference>
<proteinExistence type="predicted"/>